<dbReference type="PANTHER" id="PTHR16092">
    <property type="entry name" value="SEC3/SYNTAXIN-RELATED"/>
    <property type="match status" value="1"/>
</dbReference>
<dbReference type="AlphaFoldDB" id="A0A4U5PW95"/>
<dbReference type="InterPro" id="IPR019160">
    <property type="entry name" value="Sec3_CC"/>
</dbReference>
<organism evidence="6">
    <name type="scientific">Populus alba</name>
    <name type="common">White poplar</name>
    <dbReference type="NCBI Taxonomy" id="43335"/>
    <lineage>
        <taxon>Eukaryota</taxon>
        <taxon>Viridiplantae</taxon>
        <taxon>Streptophyta</taxon>
        <taxon>Embryophyta</taxon>
        <taxon>Tracheophyta</taxon>
        <taxon>Spermatophyta</taxon>
        <taxon>Magnoliopsida</taxon>
        <taxon>eudicotyledons</taxon>
        <taxon>Gunneridae</taxon>
        <taxon>Pentapetalae</taxon>
        <taxon>rosids</taxon>
        <taxon>fabids</taxon>
        <taxon>Malpighiales</taxon>
        <taxon>Salicaceae</taxon>
        <taxon>Saliceae</taxon>
        <taxon>Populus</taxon>
    </lineage>
</organism>
<keyword evidence="3" id="KW-0268">Exocytosis</keyword>
<reference evidence="6" key="1">
    <citation type="submission" date="2018-10" db="EMBL/GenBank/DDBJ databases">
        <title>Population genomic analysis revealed the cold adaptation of white poplar.</title>
        <authorList>
            <person name="Liu Y.-J."/>
        </authorList>
    </citation>
    <scope>NUCLEOTIDE SEQUENCE [LARGE SCALE GENOMIC DNA]</scope>
    <source>
        <strain evidence="6">PAL-ZL1</strain>
    </source>
</reference>
<dbReference type="Pfam" id="PF09763">
    <property type="entry name" value="Sec3_CC"/>
    <property type="match status" value="1"/>
</dbReference>
<dbReference type="PANTHER" id="PTHR16092:SF14">
    <property type="entry name" value="EXOCYST COMPLEX COMPONENT 1 ISOFORM X1"/>
    <property type="match status" value="1"/>
</dbReference>
<gene>
    <name evidence="6" type="ORF">D5086_0000172720</name>
</gene>
<dbReference type="Pfam" id="PF15277">
    <property type="entry name" value="Sec3-PIP2_bind"/>
    <property type="match status" value="1"/>
</dbReference>
<evidence type="ECO:0000256" key="1">
    <source>
        <dbReference type="ARBA" id="ARBA00006518"/>
    </source>
</evidence>
<evidence type="ECO:0000313" key="6">
    <source>
        <dbReference type="EMBL" id="TKS01459.1"/>
    </source>
</evidence>
<accession>A0A4U5PW95</accession>
<evidence type="ECO:0000256" key="4">
    <source>
        <dbReference type="ARBA" id="ARBA00023054"/>
    </source>
</evidence>
<feature type="domain" description="Exocyst complex component Sec3 PIP2-binding N-terminal" evidence="5">
    <location>
        <begin position="48"/>
        <end position="146"/>
    </location>
</feature>
<dbReference type="InterPro" id="IPR028258">
    <property type="entry name" value="Sec3-PIP2_bind"/>
</dbReference>
<dbReference type="Pfam" id="PF20654">
    <property type="entry name" value="Sec3_C-term"/>
    <property type="match status" value="1"/>
</dbReference>
<keyword evidence="2" id="KW-0813">Transport</keyword>
<keyword evidence="4" id="KW-0175">Coiled coil</keyword>
<dbReference type="GO" id="GO:0000145">
    <property type="term" value="C:exocyst"/>
    <property type="evidence" value="ECO:0007669"/>
    <property type="project" value="InterPro"/>
</dbReference>
<evidence type="ECO:0000256" key="3">
    <source>
        <dbReference type="ARBA" id="ARBA00022483"/>
    </source>
</evidence>
<dbReference type="EMBL" id="RCHU01000569">
    <property type="protein sequence ID" value="TKS01459.1"/>
    <property type="molecule type" value="Genomic_DNA"/>
</dbReference>
<evidence type="ECO:0000259" key="5">
    <source>
        <dbReference type="SMART" id="SM01313"/>
    </source>
</evidence>
<evidence type="ECO:0000256" key="2">
    <source>
        <dbReference type="ARBA" id="ARBA00022448"/>
    </source>
</evidence>
<name>A0A4U5PW95_POPAL</name>
<dbReference type="GO" id="GO:0006887">
    <property type="term" value="P:exocytosis"/>
    <property type="evidence" value="ECO:0007669"/>
    <property type="project" value="UniProtKB-KW"/>
</dbReference>
<sequence>MAKSSADDEELRRACEAAIEGTEQKIVLSIRVAKSHGIWGKSGKLGRHMAKPRVLALSTKSKGQRTTAFLRVLKYSTGGVLEPAKLYKLNHLSKVEVIANDPSGCSFTLGFDNLRSQSVTPPQWTMRNIDDRNRLLFCILNICKDVLGRLPKVVGIDVVEMALWAKENTPTVPKQMNQQDGVPVAATATESDLKVTVERELVSQAEEEDMEALLGNYLMGIGEAEVFSERLKRELLALEAANVHAILESEPLIEEVLQGLEAATCCVDDMDEWLGIFNVKLRHMREGIESIETRNNKLEMQSVNNVSLIEELDKLLERLRVPSEYAACLTGGSFDEAHMLQNIEACEWLTGALRGLQVPNLDPSYANMRAVKEKCTELEKLKTMFVRRASEFLRNYFASLVDFMISDKSYFSQRGQLKRPDHADLRYKCRTYARLLQHLKSLDKNCLGPLRKAYCSSLNLLLRREAREFANELRASTKASRNPTVWLEASAGSSHSSHNADTSAVSEAYAKMLTIFIPLLVDESSFFAHFMCFEVPALVPPGGVANGNKGGYNDANDNDDLGIMDIDENDGKAGKNSADLAALNESLQDLLNGIQEDFYAVVDWAYKIDPLRCISMHGITERYLSGQKADAAGFVRLLLGDLESRISVQFTRFVDEACHQIERNERNVRQMGVLSYISRFATLATRMEQYIQGQSRDLVDQAHTKFVSIMFVTLEKIAQTDPKYADVFLLENYAAFQNSLYDLANVVPTLAKFYHQASEAYEQACTRHISMIILYQFEKLFQFTRKIEDLMFTITPEEIPFQLGLSKMDLRKMLKSTLSGVDKSISAMYKRLQKNLTSEELLPSLWDKCKKDFLDKYESCVQLVAKIYPNESIPSVSEMRELLASM</sequence>
<proteinExistence type="inferred from homology"/>
<dbReference type="STRING" id="43335.A0A4U5PW95"/>
<dbReference type="SMART" id="SM01313">
    <property type="entry name" value="Sec3-PIP2_bind"/>
    <property type="match status" value="1"/>
</dbReference>
<dbReference type="GO" id="GO:0006893">
    <property type="term" value="P:Golgi to plasma membrane transport"/>
    <property type="evidence" value="ECO:0007669"/>
    <property type="project" value="TreeGrafter"/>
</dbReference>
<comment type="similarity">
    <text evidence="1">Belongs to the SEC3 family.</text>
</comment>
<dbReference type="GO" id="GO:0005886">
    <property type="term" value="C:plasma membrane"/>
    <property type="evidence" value="ECO:0007669"/>
    <property type="project" value="TreeGrafter"/>
</dbReference>
<dbReference type="GO" id="GO:0005546">
    <property type="term" value="F:phosphatidylinositol-4,5-bisphosphate binding"/>
    <property type="evidence" value="ECO:0007669"/>
    <property type="project" value="TreeGrafter"/>
</dbReference>
<protein>
    <recommendedName>
        <fullName evidence="5">Exocyst complex component Sec3 PIP2-binding N-terminal domain-containing protein</fullName>
    </recommendedName>
</protein>
<dbReference type="InterPro" id="IPR048628">
    <property type="entry name" value="Sec3_C"/>
</dbReference>
<comment type="caution">
    <text evidence="6">The sequence shown here is derived from an EMBL/GenBank/DDBJ whole genome shotgun (WGS) entry which is preliminary data.</text>
</comment>